<dbReference type="CDD" id="cd06261">
    <property type="entry name" value="TM_PBP2"/>
    <property type="match status" value="1"/>
</dbReference>
<keyword evidence="10" id="KW-1185">Reference proteome</keyword>
<dbReference type="InterPro" id="IPR035906">
    <property type="entry name" value="MetI-like_sf"/>
</dbReference>
<feature type="transmembrane region" description="Helical" evidence="7">
    <location>
        <begin position="12"/>
        <end position="36"/>
    </location>
</feature>
<comment type="similarity">
    <text evidence="7">Belongs to the binding-protein-dependent transport system permease family.</text>
</comment>
<reference evidence="10" key="1">
    <citation type="submission" date="2015-12" db="EMBL/GenBank/DDBJ databases">
        <title>Complete genome sequences of two moderately thermophilic Paenibacillus species.</title>
        <authorList>
            <person name="Butler R.III."/>
            <person name="Wang J."/>
            <person name="Stark B.C."/>
            <person name="Pombert J.-F."/>
        </authorList>
    </citation>
    <scope>NUCLEOTIDE SEQUENCE [LARGE SCALE GENOMIC DNA]</scope>
    <source>
        <strain evidence="10">32O-Y</strain>
    </source>
</reference>
<dbReference type="PANTHER" id="PTHR43005">
    <property type="entry name" value="BLR7065 PROTEIN"/>
    <property type="match status" value="1"/>
</dbReference>
<evidence type="ECO:0000256" key="5">
    <source>
        <dbReference type="ARBA" id="ARBA00022989"/>
    </source>
</evidence>
<feature type="domain" description="ABC transmembrane type-1" evidence="8">
    <location>
        <begin position="75"/>
        <end position="291"/>
    </location>
</feature>
<dbReference type="KEGG" id="pnp:IJ22_34340"/>
<evidence type="ECO:0000313" key="10">
    <source>
        <dbReference type="Proteomes" id="UP000061660"/>
    </source>
</evidence>
<gene>
    <name evidence="9" type="ORF">IJ22_34340</name>
</gene>
<evidence type="ECO:0000256" key="1">
    <source>
        <dbReference type="ARBA" id="ARBA00004651"/>
    </source>
</evidence>
<keyword evidence="3" id="KW-1003">Cell membrane</keyword>
<proteinExistence type="inferred from homology"/>
<feature type="transmembrane region" description="Helical" evidence="7">
    <location>
        <begin position="79"/>
        <end position="100"/>
    </location>
</feature>
<name>A0A0U2VKB8_9BACL</name>
<keyword evidence="5 7" id="KW-1133">Transmembrane helix</keyword>
<dbReference type="Proteomes" id="UP000061660">
    <property type="component" value="Chromosome"/>
</dbReference>
<feature type="transmembrane region" description="Helical" evidence="7">
    <location>
        <begin position="112"/>
        <end position="132"/>
    </location>
</feature>
<comment type="subcellular location">
    <subcellularLocation>
        <location evidence="1 7">Cell membrane</location>
        <topology evidence="1 7">Multi-pass membrane protein</topology>
    </subcellularLocation>
</comment>
<feature type="transmembrane region" description="Helical" evidence="7">
    <location>
        <begin position="208"/>
        <end position="227"/>
    </location>
</feature>
<sequence length="300" mass="33805">MKTQMTYLEKRKAVWGYIFVAPAILLILLVAIYPLFQTVKLSFYEYSLLAPQDQQFIGMENYKKLIHDARFWNSLANTMIFTVVSVFFELVLGLLLALVMNLPLRMIGIVRAAALVPWAIPTVVSATMWLWLYNDQWGFVNILLGKLGMIDQYHAWLSEPASALAAVIVSDVWKTTPFMALLILAGLQMIPKDMYESASVDGATRLRQFFSITLPMIKSTILVAVLFRTLDSFRVFDLVYVMTMGGPGNATEVTSLYAYKTLFKDLDFGYGSTLAVSILVVIAAISAIYIWTLSEKEERA</sequence>
<dbReference type="RefSeq" id="WP_062409638.1">
    <property type="nucleotide sequence ID" value="NZ_CP013652.1"/>
</dbReference>
<dbReference type="PATRIC" id="fig|162209.4.peg.3673"/>
<organism evidence="9 10">
    <name type="scientific">Paenibacillus naphthalenovorans</name>
    <dbReference type="NCBI Taxonomy" id="162209"/>
    <lineage>
        <taxon>Bacteria</taxon>
        <taxon>Bacillati</taxon>
        <taxon>Bacillota</taxon>
        <taxon>Bacilli</taxon>
        <taxon>Bacillales</taxon>
        <taxon>Paenibacillaceae</taxon>
        <taxon>Paenibacillus</taxon>
    </lineage>
</organism>
<dbReference type="SUPFAM" id="SSF161098">
    <property type="entry name" value="MetI-like"/>
    <property type="match status" value="1"/>
</dbReference>
<accession>A0A0U2VKB8</accession>
<dbReference type="Gene3D" id="1.10.3720.10">
    <property type="entry name" value="MetI-like"/>
    <property type="match status" value="1"/>
</dbReference>
<dbReference type="EMBL" id="CP013652">
    <property type="protein sequence ID" value="ALS23795.1"/>
    <property type="molecule type" value="Genomic_DNA"/>
</dbReference>
<dbReference type="AlphaFoldDB" id="A0A0U2VKB8"/>
<dbReference type="PROSITE" id="PS50928">
    <property type="entry name" value="ABC_TM1"/>
    <property type="match status" value="1"/>
</dbReference>
<evidence type="ECO:0000256" key="4">
    <source>
        <dbReference type="ARBA" id="ARBA00022692"/>
    </source>
</evidence>
<dbReference type="PANTHER" id="PTHR43005:SF2">
    <property type="entry name" value="INTEGRAL MEMBRANE SUGAR TRANSPORT PROTEIN"/>
    <property type="match status" value="1"/>
</dbReference>
<evidence type="ECO:0000313" key="9">
    <source>
        <dbReference type="EMBL" id="ALS23795.1"/>
    </source>
</evidence>
<evidence type="ECO:0000256" key="2">
    <source>
        <dbReference type="ARBA" id="ARBA00022448"/>
    </source>
</evidence>
<feature type="transmembrane region" description="Helical" evidence="7">
    <location>
        <begin position="163"/>
        <end position="187"/>
    </location>
</feature>
<keyword evidence="4 7" id="KW-0812">Transmembrane</keyword>
<evidence type="ECO:0000256" key="6">
    <source>
        <dbReference type="ARBA" id="ARBA00023136"/>
    </source>
</evidence>
<protein>
    <submittedName>
        <fullName evidence="9">Membrane protein</fullName>
    </submittedName>
</protein>
<feature type="transmembrane region" description="Helical" evidence="7">
    <location>
        <begin position="268"/>
        <end position="291"/>
    </location>
</feature>
<dbReference type="Pfam" id="PF00528">
    <property type="entry name" value="BPD_transp_1"/>
    <property type="match status" value="1"/>
</dbReference>
<evidence type="ECO:0000256" key="3">
    <source>
        <dbReference type="ARBA" id="ARBA00022475"/>
    </source>
</evidence>
<reference evidence="9 10" key="2">
    <citation type="journal article" date="2016" name="Genome Announc.">
        <title>Complete Genome Sequences of Two Interactive Moderate Thermophiles, Paenibacillus napthalenovorans 32O-Y and Paenibacillus sp. 32O-W.</title>
        <authorList>
            <person name="Butler R.R.III."/>
            <person name="Wang J."/>
            <person name="Stark B.C."/>
            <person name="Pombert J.F."/>
        </authorList>
    </citation>
    <scope>NUCLEOTIDE SEQUENCE [LARGE SCALE GENOMIC DNA]</scope>
    <source>
        <strain evidence="9 10">32O-Y</strain>
    </source>
</reference>
<dbReference type="GO" id="GO:0005886">
    <property type="term" value="C:plasma membrane"/>
    <property type="evidence" value="ECO:0007669"/>
    <property type="project" value="UniProtKB-SubCell"/>
</dbReference>
<evidence type="ECO:0000256" key="7">
    <source>
        <dbReference type="RuleBase" id="RU363032"/>
    </source>
</evidence>
<dbReference type="GO" id="GO:0055085">
    <property type="term" value="P:transmembrane transport"/>
    <property type="evidence" value="ECO:0007669"/>
    <property type="project" value="InterPro"/>
</dbReference>
<dbReference type="STRING" id="162209.IJ22_34340"/>
<keyword evidence="2 7" id="KW-0813">Transport</keyword>
<dbReference type="SUPFAM" id="SSF160964">
    <property type="entry name" value="MalF N-terminal region-like"/>
    <property type="match status" value="1"/>
</dbReference>
<dbReference type="OrthoDB" id="9809527at2"/>
<evidence type="ECO:0000259" key="8">
    <source>
        <dbReference type="PROSITE" id="PS50928"/>
    </source>
</evidence>
<keyword evidence="6 7" id="KW-0472">Membrane</keyword>
<dbReference type="InterPro" id="IPR000515">
    <property type="entry name" value="MetI-like"/>
</dbReference>